<dbReference type="GO" id="GO:0009733">
    <property type="term" value="P:response to auxin"/>
    <property type="evidence" value="ECO:0007669"/>
    <property type="project" value="InterPro"/>
</dbReference>
<gene>
    <name evidence="2" type="ORF">RJ641_025782</name>
</gene>
<evidence type="ECO:0000256" key="1">
    <source>
        <dbReference type="ARBA" id="ARBA00006974"/>
    </source>
</evidence>
<dbReference type="Proteomes" id="UP001370490">
    <property type="component" value="Unassembled WGS sequence"/>
</dbReference>
<sequence length="130" mass="14536">MTTRRRSDSECRMTQHVSSGFLAVYVGEDRCWFVISTPFLNLPIHISLLEKAEEEFGFQSSGGLVPAKPSFLRTSVGLEFLQMDEKCFGGLRLDEDLKTFSEVVFSSCRESSLDKANPSHVLNIPLVAKS</sequence>
<accession>A0AAN8W3K2</accession>
<keyword evidence="3" id="KW-1185">Reference proteome</keyword>
<comment type="similarity">
    <text evidence="1">Belongs to the ARG7 family.</text>
</comment>
<reference evidence="2 3" key="1">
    <citation type="submission" date="2023-12" db="EMBL/GenBank/DDBJ databases">
        <title>A high-quality genome assembly for Dillenia turbinata (Dilleniales).</title>
        <authorList>
            <person name="Chanderbali A."/>
        </authorList>
    </citation>
    <scope>NUCLEOTIDE SEQUENCE [LARGE SCALE GENOMIC DNA]</scope>
    <source>
        <strain evidence="2">LSX21</strain>
        <tissue evidence="2">Leaf</tissue>
    </source>
</reference>
<dbReference type="PANTHER" id="PTHR31374">
    <property type="entry name" value="AUXIN-INDUCED PROTEIN-LIKE-RELATED"/>
    <property type="match status" value="1"/>
</dbReference>
<evidence type="ECO:0000313" key="3">
    <source>
        <dbReference type="Proteomes" id="UP001370490"/>
    </source>
</evidence>
<dbReference type="InterPro" id="IPR003676">
    <property type="entry name" value="SAUR_fam"/>
</dbReference>
<dbReference type="PANTHER" id="PTHR31374:SF203">
    <property type="entry name" value="AUXIN-RESPONSIVE PROTEIN SAUR71-LIKE"/>
    <property type="match status" value="1"/>
</dbReference>
<evidence type="ECO:0000313" key="2">
    <source>
        <dbReference type="EMBL" id="KAK6944680.1"/>
    </source>
</evidence>
<dbReference type="AlphaFoldDB" id="A0AAN8W3K2"/>
<comment type="caution">
    <text evidence="2">The sequence shown here is derived from an EMBL/GenBank/DDBJ whole genome shotgun (WGS) entry which is preliminary data.</text>
</comment>
<protein>
    <submittedName>
        <fullName evidence="2">Small auxin-up RNA</fullName>
    </submittedName>
</protein>
<organism evidence="2 3">
    <name type="scientific">Dillenia turbinata</name>
    <dbReference type="NCBI Taxonomy" id="194707"/>
    <lineage>
        <taxon>Eukaryota</taxon>
        <taxon>Viridiplantae</taxon>
        <taxon>Streptophyta</taxon>
        <taxon>Embryophyta</taxon>
        <taxon>Tracheophyta</taxon>
        <taxon>Spermatophyta</taxon>
        <taxon>Magnoliopsida</taxon>
        <taxon>eudicotyledons</taxon>
        <taxon>Gunneridae</taxon>
        <taxon>Pentapetalae</taxon>
        <taxon>Dilleniales</taxon>
        <taxon>Dilleniaceae</taxon>
        <taxon>Dillenia</taxon>
    </lineage>
</organism>
<proteinExistence type="inferred from homology"/>
<dbReference type="EMBL" id="JBAMMX010000003">
    <property type="protein sequence ID" value="KAK6944680.1"/>
    <property type="molecule type" value="Genomic_DNA"/>
</dbReference>
<name>A0AAN8W3K2_9MAGN</name>
<dbReference type="Pfam" id="PF02519">
    <property type="entry name" value="Auxin_inducible"/>
    <property type="match status" value="1"/>
</dbReference>